<feature type="compositionally biased region" description="Polar residues" evidence="1">
    <location>
        <begin position="360"/>
        <end position="370"/>
    </location>
</feature>
<organism evidence="2 3">
    <name type="scientific">Hermanssonia centrifuga</name>
    <dbReference type="NCBI Taxonomy" id="98765"/>
    <lineage>
        <taxon>Eukaryota</taxon>
        <taxon>Fungi</taxon>
        <taxon>Dikarya</taxon>
        <taxon>Basidiomycota</taxon>
        <taxon>Agaricomycotina</taxon>
        <taxon>Agaricomycetes</taxon>
        <taxon>Polyporales</taxon>
        <taxon>Meruliaceae</taxon>
        <taxon>Hermanssonia</taxon>
    </lineage>
</organism>
<dbReference type="PANTHER" id="PTHR37287">
    <property type="entry name" value="INO EIGHTY SUBUNIT 1"/>
    <property type="match status" value="1"/>
</dbReference>
<gene>
    <name evidence="2" type="ORF">PHLCEN_2v5303</name>
</gene>
<dbReference type="InterPro" id="IPR038014">
    <property type="entry name" value="Ies1"/>
</dbReference>
<comment type="caution">
    <text evidence="2">The sequence shown here is derived from an EMBL/GenBank/DDBJ whole genome shotgun (WGS) entry which is preliminary data.</text>
</comment>
<feature type="compositionally biased region" description="Polar residues" evidence="1">
    <location>
        <begin position="522"/>
        <end position="533"/>
    </location>
</feature>
<proteinExistence type="predicted"/>
<evidence type="ECO:0008006" key="4">
    <source>
        <dbReference type="Google" id="ProtNLM"/>
    </source>
</evidence>
<evidence type="ECO:0000313" key="2">
    <source>
        <dbReference type="EMBL" id="PSR85827.1"/>
    </source>
</evidence>
<sequence length="533" mass="59496">MEPTASEHPVCPLRQCPQQSMTLHPFSHSPQYLGRKTLPIKRADAAALTREDIQYDLLYFIFADPTRAFVDYMAPGKPLVNFCDLYVNALFNSNKCSKVLKDKMVETPEFAIEFAKIALLTNVGRINTTMAFFPEMKTALRSYHPVPSLQKSDGNLQDAPRIKNCLKASLLPFEFKTPPPSTPTEILERVRAGNIPPTSVVNLIFVLANSNHALQLAQAHFEAPVEFLDLFLPVNISSVSRAKAFLWMIYHYLSDPDDSNPFDDDYSRANPGRAPRMLTLSQEDMMRENQDPADEIDWGKRMSAMRIKFLKELVEDMEVEKKEKNNPPTVVPPVATTSSSDSLSAEDLAAARRSRAHPPATSTGDASRGSSYGHGYSAAIQQPVPRARGFPQPQADPSREGQAQERSMLEQAWHVVTTTDPLEDSDIEGDENVKLDYSTYKSNGMFPSVDLDTLAIRKDRRLRILSRLRGKDVTPPPADQQSSTAGGTSTQFQPFPQFQPPYQGPSVFNRLSQSGSSSQESTGKLRQVNWNNE</sequence>
<name>A0A2R6P5G4_9APHY</name>
<reference evidence="2 3" key="1">
    <citation type="submission" date="2018-02" db="EMBL/GenBank/DDBJ databases">
        <title>Genome sequence of the basidiomycete white-rot fungus Phlebia centrifuga.</title>
        <authorList>
            <person name="Granchi Z."/>
            <person name="Peng M."/>
            <person name="de Vries R.P."/>
            <person name="Hilden K."/>
            <person name="Makela M.R."/>
            <person name="Grigoriev I."/>
            <person name="Riley R."/>
        </authorList>
    </citation>
    <scope>NUCLEOTIDE SEQUENCE [LARGE SCALE GENOMIC DNA]</scope>
    <source>
        <strain evidence="2 3">FBCC195</strain>
    </source>
</reference>
<feature type="region of interest" description="Disordered" evidence="1">
    <location>
        <begin position="386"/>
        <end position="405"/>
    </location>
</feature>
<dbReference type="EMBL" id="MLYV02000523">
    <property type="protein sequence ID" value="PSR85827.1"/>
    <property type="molecule type" value="Genomic_DNA"/>
</dbReference>
<feature type="compositionally biased region" description="Low complexity" evidence="1">
    <location>
        <begin position="332"/>
        <end position="348"/>
    </location>
</feature>
<feature type="compositionally biased region" description="Polar residues" evidence="1">
    <location>
        <begin position="479"/>
        <end position="490"/>
    </location>
</feature>
<evidence type="ECO:0000256" key="1">
    <source>
        <dbReference type="SAM" id="MobiDB-lite"/>
    </source>
</evidence>
<feature type="region of interest" description="Disordered" evidence="1">
    <location>
        <begin position="467"/>
        <end position="533"/>
    </location>
</feature>
<dbReference type="PANTHER" id="PTHR37287:SF1">
    <property type="entry name" value="INO EIGHTY SUBUNIT 1"/>
    <property type="match status" value="1"/>
</dbReference>
<feature type="region of interest" description="Disordered" evidence="1">
    <location>
        <begin position="319"/>
        <end position="376"/>
    </location>
</feature>
<dbReference type="STRING" id="98765.A0A2R6P5G4"/>
<dbReference type="Proteomes" id="UP000186601">
    <property type="component" value="Unassembled WGS sequence"/>
</dbReference>
<dbReference type="OrthoDB" id="5413003at2759"/>
<dbReference type="GO" id="GO:0031011">
    <property type="term" value="C:Ino80 complex"/>
    <property type="evidence" value="ECO:0007669"/>
    <property type="project" value="InterPro"/>
</dbReference>
<evidence type="ECO:0000313" key="3">
    <source>
        <dbReference type="Proteomes" id="UP000186601"/>
    </source>
</evidence>
<accession>A0A2R6P5G4</accession>
<keyword evidence="3" id="KW-1185">Reference proteome</keyword>
<protein>
    <recommendedName>
        <fullName evidence="4">Ino eighty subunit 1</fullName>
    </recommendedName>
</protein>
<dbReference type="AlphaFoldDB" id="A0A2R6P5G4"/>
<feature type="compositionally biased region" description="Low complexity" evidence="1">
    <location>
        <begin position="512"/>
        <end position="521"/>
    </location>
</feature>